<feature type="region of interest" description="Disordered" evidence="4">
    <location>
        <begin position="1"/>
        <end position="20"/>
    </location>
</feature>
<dbReference type="Gene3D" id="3.40.47.10">
    <property type="match status" value="3"/>
</dbReference>
<dbReference type="InterPro" id="IPR000794">
    <property type="entry name" value="Beta-ketoacyl_synthase"/>
</dbReference>
<organism evidence="6 7">
    <name type="scientific">Solihabitans fulvus</name>
    <dbReference type="NCBI Taxonomy" id="1892852"/>
    <lineage>
        <taxon>Bacteria</taxon>
        <taxon>Bacillati</taxon>
        <taxon>Actinomycetota</taxon>
        <taxon>Actinomycetes</taxon>
        <taxon>Pseudonocardiales</taxon>
        <taxon>Pseudonocardiaceae</taxon>
        <taxon>Solihabitans</taxon>
    </lineage>
</organism>
<dbReference type="InterPro" id="IPR014030">
    <property type="entry name" value="Ketoacyl_synth_N"/>
</dbReference>
<evidence type="ECO:0000259" key="5">
    <source>
        <dbReference type="PROSITE" id="PS52004"/>
    </source>
</evidence>
<dbReference type="Proteomes" id="UP000323454">
    <property type="component" value="Unassembled WGS sequence"/>
</dbReference>
<reference evidence="6 7" key="2">
    <citation type="submission" date="2019-09" db="EMBL/GenBank/DDBJ databases">
        <authorList>
            <person name="Jin C."/>
        </authorList>
    </citation>
    <scope>NUCLEOTIDE SEQUENCE [LARGE SCALE GENOMIC DNA]</scope>
    <source>
        <strain evidence="6 7">AN110305</strain>
    </source>
</reference>
<comment type="caution">
    <text evidence="6">The sequence shown here is derived from an EMBL/GenBank/DDBJ whole genome shotgun (WGS) entry which is preliminary data.</text>
</comment>
<dbReference type="InterPro" id="IPR018201">
    <property type="entry name" value="Ketoacyl_synth_AS"/>
</dbReference>
<dbReference type="PROSITE" id="PS00606">
    <property type="entry name" value="KS3_1"/>
    <property type="match status" value="1"/>
</dbReference>
<reference evidence="6 7" key="1">
    <citation type="submission" date="2019-09" db="EMBL/GenBank/DDBJ databases">
        <title>Goodfellowia gen. nov., a new genus of the Pseudonocardineae related to Actinoalloteichus, containing Goodfellowia coeruleoviolacea gen. nov., comb. nov. gen. nov., comb. nov.</title>
        <authorList>
            <person name="Labeda D."/>
        </authorList>
    </citation>
    <scope>NUCLEOTIDE SEQUENCE [LARGE SCALE GENOMIC DNA]</scope>
    <source>
        <strain evidence="6 7">AN110305</strain>
    </source>
</reference>
<evidence type="ECO:0000256" key="2">
    <source>
        <dbReference type="ARBA" id="ARBA00022679"/>
    </source>
</evidence>
<proteinExistence type="inferred from homology"/>
<comment type="similarity">
    <text evidence="1 3">Belongs to the thiolase-like superfamily. Beta-ketoacyl-ACP synthases family.</text>
</comment>
<name>A0A5B2XID1_9PSEU</name>
<dbReference type="PANTHER" id="PTHR11712">
    <property type="entry name" value="POLYKETIDE SYNTHASE-RELATED"/>
    <property type="match status" value="1"/>
</dbReference>
<evidence type="ECO:0000313" key="7">
    <source>
        <dbReference type="Proteomes" id="UP000323454"/>
    </source>
</evidence>
<sequence>MHTGGTTTVGGAATSRPGEPPRVLVAGMGAVTAHGGTVARLWDAVRHGRVGIRPVRGLVLDGYRTSVGGELPPAKQGSPPSYACCREPVVDVALTAATEAMTEAAWVRAAVPAYRFGVVIGTCNAGLLSARKWYVSRELGDGEVPAEQLLLAPPQALAEVLASHFTITGPAIAINTACAASANAIGYAADLIRTGAADAVLVGGADVFSDVLFAGFNSLESLSPEPAKPYSGDRQGLSLGEGSGMLVLVRGEIAQDGGRCLAEVLGYGLSADGYHVTAPDPTGRGAARAIASALRRGAVDPADVGYVNGHGTGTPKNDAAESVATRRALGEAADKVAVSSTKSMVGHLLGAAGVVETIVTIKALQEQLAPPTAGWSAQDPVCDLDYVPNVARPMTTDVALSNNFAFAGANACLALARTGCRPAPTAAPTDRVVITGIAALTPAGCTVGALRDLAAGVGTESACVAEGGNLLGRVEFDPAAWLTPRERRRMDRLTVLSVVAAKQALADAGLDPRRHGGDRIGVIVGTGLGPMESMEGFARPVIESGPGAANPAVFPNTVYNAAGGQVAMHTGAVGPASTMSVLHASGAAALGYAQDLLEADQADAIVCIGVDVLTASVVRGYAELGLLARTDRPGEPRGLRLAEAGVALVLERASAAASRAAEEYGELVGHAITGDARGLVHPDPDGVGLERAMSLALARGGVPPERVTAVWAAAAGLPRADAGEARAVARLLPQRPVVHRPKLRVGEPIGAGGSLLAVLALLSWRVGAIAGPVLVNSSSLGGTHIALALRPTESEGNHA</sequence>
<dbReference type="GO" id="GO:0005829">
    <property type="term" value="C:cytosol"/>
    <property type="evidence" value="ECO:0007669"/>
    <property type="project" value="TreeGrafter"/>
</dbReference>
<dbReference type="PROSITE" id="PS52004">
    <property type="entry name" value="KS3_2"/>
    <property type="match status" value="2"/>
</dbReference>
<feature type="domain" description="Ketosynthase family 3 (KS3)" evidence="5">
    <location>
        <begin position="20"/>
        <end position="417"/>
    </location>
</feature>
<accession>A0A5B2XID1</accession>
<feature type="compositionally biased region" description="Low complexity" evidence="4">
    <location>
        <begin position="1"/>
        <end position="14"/>
    </location>
</feature>
<dbReference type="EMBL" id="VUOB01000021">
    <property type="protein sequence ID" value="KAA2262691.1"/>
    <property type="molecule type" value="Genomic_DNA"/>
</dbReference>
<dbReference type="InterPro" id="IPR014031">
    <property type="entry name" value="Ketoacyl_synth_C"/>
</dbReference>
<dbReference type="AlphaFoldDB" id="A0A5B2XID1"/>
<dbReference type="OrthoDB" id="9808669at2"/>
<dbReference type="SMART" id="SM00825">
    <property type="entry name" value="PKS_KS"/>
    <property type="match status" value="1"/>
</dbReference>
<dbReference type="InterPro" id="IPR020841">
    <property type="entry name" value="PKS_Beta-ketoAc_synthase_dom"/>
</dbReference>
<feature type="domain" description="Ketosynthase family 3 (KS3)" evidence="5">
    <location>
        <begin position="429"/>
        <end position="791"/>
    </location>
</feature>
<evidence type="ECO:0000256" key="1">
    <source>
        <dbReference type="ARBA" id="ARBA00008467"/>
    </source>
</evidence>
<evidence type="ECO:0000256" key="4">
    <source>
        <dbReference type="SAM" id="MobiDB-lite"/>
    </source>
</evidence>
<gene>
    <name evidence="6" type="ORF">F0L68_12415</name>
</gene>
<dbReference type="PANTHER" id="PTHR11712:SF336">
    <property type="entry name" value="3-OXOACYL-[ACYL-CARRIER-PROTEIN] SYNTHASE, MITOCHONDRIAL"/>
    <property type="match status" value="1"/>
</dbReference>
<dbReference type="GO" id="GO:0006633">
    <property type="term" value="P:fatty acid biosynthetic process"/>
    <property type="evidence" value="ECO:0007669"/>
    <property type="project" value="InterPro"/>
</dbReference>
<dbReference type="SUPFAM" id="SSF53901">
    <property type="entry name" value="Thiolase-like"/>
    <property type="match status" value="4"/>
</dbReference>
<protein>
    <submittedName>
        <fullName evidence="6">3-ketoacyl-ACP synthase</fullName>
    </submittedName>
</protein>
<evidence type="ECO:0000313" key="6">
    <source>
        <dbReference type="EMBL" id="KAA2262691.1"/>
    </source>
</evidence>
<dbReference type="Pfam" id="PF00109">
    <property type="entry name" value="ketoacyl-synt"/>
    <property type="match status" value="2"/>
</dbReference>
<dbReference type="InterPro" id="IPR016039">
    <property type="entry name" value="Thiolase-like"/>
</dbReference>
<dbReference type="GO" id="GO:0004315">
    <property type="term" value="F:3-oxoacyl-[acyl-carrier-protein] synthase activity"/>
    <property type="evidence" value="ECO:0007669"/>
    <property type="project" value="InterPro"/>
</dbReference>
<evidence type="ECO:0000256" key="3">
    <source>
        <dbReference type="RuleBase" id="RU003694"/>
    </source>
</evidence>
<dbReference type="Pfam" id="PF02801">
    <property type="entry name" value="Ketoacyl-synt_C"/>
    <property type="match status" value="2"/>
</dbReference>
<keyword evidence="2 3" id="KW-0808">Transferase</keyword>
<dbReference type="CDD" id="cd00834">
    <property type="entry name" value="KAS_I_II"/>
    <property type="match status" value="1"/>
</dbReference>
<keyword evidence="7" id="KW-1185">Reference proteome</keyword>